<dbReference type="Pfam" id="PF07695">
    <property type="entry name" value="7TMR-DISM_7TM"/>
    <property type="match status" value="1"/>
</dbReference>
<feature type="domain" description="7TM-DISM receptor extracellular" evidence="12">
    <location>
        <begin position="37"/>
        <end position="163"/>
    </location>
</feature>
<feature type="transmembrane region" description="Helical" evidence="8">
    <location>
        <begin position="328"/>
        <end position="345"/>
    </location>
</feature>
<organism evidence="13 14">
    <name type="scientific">Pseudofulvibacter geojedonensis</name>
    <dbReference type="NCBI Taxonomy" id="1123758"/>
    <lineage>
        <taxon>Bacteria</taxon>
        <taxon>Pseudomonadati</taxon>
        <taxon>Bacteroidota</taxon>
        <taxon>Flavobacteriia</taxon>
        <taxon>Flavobacteriales</taxon>
        <taxon>Flavobacteriaceae</taxon>
        <taxon>Pseudofulvibacter</taxon>
    </lineage>
</organism>
<keyword evidence="5" id="KW-0547">Nucleotide-binding</keyword>
<dbReference type="InterPro" id="IPR011622">
    <property type="entry name" value="7TMR_DISM_rcpt_extracell_dom2"/>
</dbReference>
<proteinExistence type="predicted"/>
<name>A0ABW3HYS1_9FLAO</name>
<evidence type="ECO:0000259" key="11">
    <source>
        <dbReference type="Pfam" id="PF07695"/>
    </source>
</evidence>
<protein>
    <recommendedName>
        <fullName evidence="2">histidine kinase</fullName>
        <ecNumber evidence="2">2.7.13.3</ecNumber>
    </recommendedName>
</protein>
<evidence type="ECO:0000256" key="5">
    <source>
        <dbReference type="ARBA" id="ARBA00022741"/>
    </source>
</evidence>
<keyword evidence="6" id="KW-0418">Kinase</keyword>
<gene>
    <name evidence="13" type="ORF">ACFQ1O_00595</name>
</gene>
<reference evidence="14" key="1">
    <citation type="journal article" date="2019" name="Int. J. Syst. Evol. Microbiol.">
        <title>The Global Catalogue of Microorganisms (GCM) 10K type strain sequencing project: providing services to taxonomists for standard genome sequencing and annotation.</title>
        <authorList>
            <consortium name="The Broad Institute Genomics Platform"/>
            <consortium name="The Broad Institute Genome Sequencing Center for Infectious Disease"/>
            <person name="Wu L."/>
            <person name="Ma J."/>
        </authorList>
    </citation>
    <scope>NUCLEOTIDE SEQUENCE [LARGE SCALE GENOMIC DNA]</scope>
    <source>
        <strain evidence="14">CCUG 62114</strain>
    </source>
</reference>
<evidence type="ECO:0000256" key="4">
    <source>
        <dbReference type="ARBA" id="ARBA00022679"/>
    </source>
</evidence>
<feature type="chain" id="PRO_5047186953" description="histidine kinase" evidence="9">
    <location>
        <begin position="19"/>
        <end position="633"/>
    </location>
</feature>
<keyword evidence="14" id="KW-1185">Reference proteome</keyword>
<evidence type="ECO:0000256" key="7">
    <source>
        <dbReference type="ARBA" id="ARBA00022840"/>
    </source>
</evidence>
<keyword evidence="8" id="KW-0812">Transmembrane</keyword>
<feature type="transmembrane region" description="Helical" evidence="8">
    <location>
        <begin position="178"/>
        <end position="198"/>
    </location>
</feature>
<sequence length="633" mass="74535">MKKIILYILFFSSFLAFCSQNERVIKYQNSTKLSRIGKYLSFYEDTSNQLSIKEISKLPFTPCINNTPNFGFSKSTYWVKFTLENLSNTEEFLLEFNRIYAKELSLYYQVQDTSSFLVKNYNENSKKHIGRLFLFEFSIPKSEKITFYIKLKTTWSYSFPIKISPQKNAFKQLFHQELIGGIYLGIILIMVCYNFIIFSSVRDKSYLYYVVYIASFFLFQLNELGYAYKYYWYLKPYLFHIFTKVTPILSCITAIYFVRDFLKTKHHTPKLHKIYNYFIIGFICVLFTITNNKYNEFYYTIFNVIAFSISIFTLIVAIVILKKGFSPAKFFLIAWSILLLSIIQYTLSNLDIIPYFSFTRYSLEIGSIIEIVLLSFGLTYRINVLMKEKEKSQALALELAKENELIITQENQKLEELVNKRTNKLALKNIQILGQNEEKSTMMREIHHRVKNNLQMINSMIRMQSKFVNSSDSKDVLNKVQRRIIVMAQLHEKMYLSKDLKSIRINSYLTNMISDIFKNDENDNSFILNISEELEFNTENALSVGLLINELINYTLPQVKNDIINIEIKEVQKNEFILTFFNKNKGISYSSLMKKTSLTQRLTLNFIKQLNGSIPENQHVNNEHALVVKFDTL</sequence>
<evidence type="ECO:0000259" key="12">
    <source>
        <dbReference type="Pfam" id="PF07696"/>
    </source>
</evidence>
<keyword evidence="8" id="KW-0472">Membrane</keyword>
<evidence type="ECO:0000256" key="9">
    <source>
        <dbReference type="SAM" id="SignalP"/>
    </source>
</evidence>
<feature type="domain" description="7TM-DISM receptor extracellular" evidence="11">
    <location>
        <begin position="177"/>
        <end position="381"/>
    </location>
</feature>
<keyword evidence="8" id="KW-1133">Transmembrane helix</keyword>
<evidence type="ECO:0000256" key="8">
    <source>
        <dbReference type="SAM" id="Phobius"/>
    </source>
</evidence>
<evidence type="ECO:0000256" key="6">
    <source>
        <dbReference type="ARBA" id="ARBA00022777"/>
    </source>
</evidence>
<feature type="transmembrane region" description="Helical" evidence="8">
    <location>
        <begin position="274"/>
        <end position="291"/>
    </location>
</feature>
<keyword evidence="7" id="KW-0067">ATP-binding</keyword>
<feature type="domain" description="Signal transduction histidine kinase subgroup 2 dimerisation and phosphoacceptor" evidence="10">
    <location>
        <begin position="445"/>
        <end position="518"/>
    </location>
</feature>
<dbReference type="PANTHER" id="PTHR41523:SF8">
    <property type="entry name" value="ETHYLENE RESPONSE SENSOR PROTEIN"/>
    <property type="match status" value="1"/>
</dbReference>
<dbReference type="Proteomes" id="UP001596997">
    <property type="component" value="Unassembled WGS sequence"/>
</dbReference>
<keyword evidence="3" id="KW-0597">Phosphoprotein</keyword>
<accession>A0ABW3HYS1</accession>
<feature type="transmembrane region" description="Helical" evidence="8">
    <location>
        <begin position="297"/>
        <end position="321"/>
    </location>
</feature>
<comment type="catalytic activity">
    <reaction evidence="1">
        <text>ATP + protein L-histidine = ADP + protein N-phospho-L-histidine.</text>
        <dbReference type="EC" id="2.7.13.3"/>
    </reaction>
</comment>
<feature type="transmembrane region" description="Helical" evidence="8">
    <location>
        <begin position="241"/>
        <end position="262"/>
    </location>
</feature>
<feature type="transmembrane region" description="Helical" evidence="8">
    <location>
        <begin position="205"/>
        <end position="221"/>
    </location>
</feature>
<dbReference type="RefSeq" id="WP_377712212.1">
    <property type="nucleotide sequence ID" value="NZ_JBHTJM010000001.1"/>
</dbReference>
<dbReference type="EMBL" id="JBHTJM010000001">
    <property type="protein sequence ID" value="MFD0962497.1"/>
    <property type="molecule type" value="Genomic_DNA"/>
</dbReference>
<dbReference type="PANTHER" id="PTHR41523">
    <property type="entry name" value="TWO-COMPONENT SYSTEM SENSOR PROTEIN"/>
    <property type="match status" value="1"/>
</dbReference>
<evidence type="ECO:0000256" key="1">
    <source>
        <dbReference type="ARBA" id="ARBA00000085"/>
    </source>
</evidence>
<comment type="caution">
    <text evidence="13">The sequence shown here is derived from an EMBL/GenBank/DDBJ whole genome shotgun (WGS) entry which is preliminary data.</text>
</comment>
<evidence type="ECO:0000256" key="3">
    <source>
        <dbReference type="ARBA" id="ARBA00022553"/>
    </source>
</evidence>
<dbReference type="Pfam" id="PF07568">
    <property type="entry name" value="HisKA_2"/>
    <property type="match status" value="1"/>
</dbReference>
<evidence type="ECO:0000256" key="2">
    <source>
        <dbReference type="ARBA" id="ARBA00012438"/>
    </source>
</evidence>
<feature type="transmembrane region" description="Helical" evidence="8">
    <location>
        <begin position="365"/>
        <end position="382"/>
    </location>
</feature>
<evidence type="ECO:0000259" key="10">
    <source>
        <dbReference type="Pfam" id="PF07568"/>
    </source>
</evidence>
<feature type="signal peptide" evidence="9">
    <location>
        <begin position="1"/>
        <end position="18"/>
    </location>
</feature>
<dbReference type="EC" id="2.7.13.3" evidence="2"/>
<keyword evidence="4" id="KW-0808">Transferase</keyword>
<dbReference type="InterPro" id="IPR011623">
    <property type="entry name" value="7TMR_DISM_rcpt_extracell_dom1"/>
</dbReference>
<dbReference type="Pfam" id="PF07696">
    <property type="entry name" value="7TMR-DISMED2"/>
    <property type="match status" value="1"/>
</dbReference>
<keyword evidence="9" id="KW-0732">Signal</keyword>
<evidence type="ECO:0000313" key="13">
    <source>
        <dbReference type="EMBL" id="MFD0962497.1"/>
    </source>
</evidence>
<dbReference type="Gene3D" id="3.30.450.20">
    <property type="entry name" value="PAS domain"/>
    <property type="match status" value="1"/>
</dbReference>
<dbReference type="Gene3D" id="2.60.40.2380">
    <property type="match status" value="1"/>
</dbReference>
<dbReference type="InterPro" id="IPR011495">
    <property type="entry name" value="Sig_transdc_His_kin_sub2_dim/P"/>
</dbReference>
<evidence type="ECO:0000313" key="14">
    <source>
        <dbReference type="Proteomes" id="UP001596997"/>
    </source>
</evidence>